<evidence type="ECO:0000313" key="14">
    <source>
        <dbReference type="EMBL" id="CDS43253.1"/>
    </source>
</evidence>
<dbReference type="GO" id="GO:0001784">
    <property type="term" value="F:phosphotyrosine residue binding"/>
    <property type="evidence" value="ECO:0007669"/>
    <property type="project" value="TreeGrafter"/>
</dbReference>
<dbReference type="SUPFAM" id="SSF52799">
    <property type="entry name" value="(Phosphotyrosine protein) phosphatases II"/>
    <property type="match status" value="1"/>
</dbReference>
<feature type="compositionally biased region" description="Basic and acidic residues" evidence="10">
    <location>
        <begin position="320"/>
        <end position="335"/>
    </location>
</feature>
<comment type="catalytic activity">
    <reaction evidence="8">
        <text>O-phospho-L-tyrosyl-[protein] + H2O = L-tyrosyl-[protein] + phosphate</text>
        <dbReference type="Rhea" id="RHEA:10684"/>
        <dbReference type="Rhea" id="RHEA-COMP:10136"/>
        <dbReference type="Rhea" id="RHEA-COMP:20101"/>
        <dbReference type="ChEBI" id="CHEBI:15377"/>
        <dbReference type="ChEBI" id="CHEBI:43474"/>
        <dbReference type="ChEBI" id="CHEBI:46858"/>
        <dbReference type="ChEBI" id="CHEBI:61978"/>
        <dbReference type="EC" id="3.1.3.48"/>
    </reaction>
</comment>
<dbReference type="STRING" id="6211.A0A068YM33"/>
<dbReference type="GO" id="GO:0000278">
    <property type="term" value="P:mitotic cell cycle"/>
    <property type="evidence" value="ECO:0007669"/>
    <property type="project" value="TreeGrafter"/>
</dbReference>
<dbReference type="Gene3D" id="3.90.190.10">
    <property type="entry name" value="Protein tyrosine phosphatase superfamily"/>
    <property type="match status" value="1"/>
</dbReference>
<keyword evidence="15" id="KW-1185">Reference proteome</keyword>
<organism evidence="14 15">
    <name type="scientific">Echinococcus multilocularis</name>
    <name type="common">Fox tapeworm</name>
    <dbReference type="NCBI Taxonomy" id="6211"/>
    <lineage>
        <taxon>Eukaryota</taxon>
        <taxon>Metazoa</taxon>
        <taxon>Spiralia</taxon>
        <taxon>Lophotrochozoa</taxon>
        <taxon>Platyhelminthes</taxon>
        <taxon>Cestoda</taxon>
        <taxon>Eucestoda</taxon>
        <taxon>Cyclophyllidea</taxon>
        <taxon>Taeniidae</taxon>
        <taxon>Echinococcus</taxon>
    </lineage>
</organism>
<dbReference type="GO" id="GO:0030154">
    <property type="term" value="P:cell differentiation"/>
    <property type="evidence" value="ECO:0007669"/>
    <property type="project" value="TreeGrafter"/>
</dbReference>
<evidence type="ECO:0000256" key="6">
    <source>
        <dbReference type="ARBA" id="ARBA00022912"/>
    </source>
</evidence>
<evidence type="ECO:0000259" key="11">
    <source>
        <dbReference type="PROSITE" id="PS50001"/>
    </source>
</evidence>
<feature type="region of interest" description="Disordered" evidence="10">
    <location>
        <begin position="319"/>
        <end position="353"/>
    </location>
</feature>
<dbReference type="PANTHER" id="PTHR46257">
    <property type="entry name" value="TYROSINE-PROTEIN PHOSPHATASE CORKSCREW"/>
    <property type="match status" value="1"/>
</dbReference>
<dbReference type="OMA" id="ESMAYKQ"/>
<sequence length="696" mass="78403">MAIDSRRWFHSELSGLAAEKLLIEKGEPGSFLIRQSYNSPGNFTLSVRRKDSFAHIRIQNTGDFLSFFGGDKFATLSELVNYYREHPDQLKEKNGSIIELRHPLMVDDYSSESARWFHGRQTANEAQDLLLQKGKYGSFLVRESVRQPGSYVLSVVTGDSNVSHILINHLPNSKFDLGDGHEFSSLGQLIDHYTAFPIMVKDGHLICLKQPFNVTRLNVSCLDQRITQLEKKGVRGKRVTGFWEEFEELHQDAHEGSRMEGRRPCNLAKNRYKNILPFDATRVILRDADPNVPGSDYINANYISNPAFLSECLQPSTTLTKDEKKSKETEINKDREEEENEGNGENARARSRRGQAFFSSRPQYIATQGVLPGTIVDMWRMIWQERSSIVVMLTKENERGRNKCEKYWPTEVEGSLLLPVPLGTLKVTPMSERNLISHVIRELKISLHQRLTREGRAGETEREEDDSFTVFLLQFLAWPDHGTPSEPSEFLDLLFNISSYQENMETTGPMIVHCSSGIGRTGTLIVTDMLLGCIREGGLHTDIDIARTVQAVREQRSGMVQTEAQYRFIYKAVQEFVSGLLLRVKLRNALKPFGIDYTNLKQTPRSEGCLCCTGTATLPHSSSFTLSSSLPNSSHGFWTSRSVNCQRPMPPPLAPPTAATETQKGFTSEETSVTTTVAGAGPSSSKRWYKLSSASR</sequence>
<dbReference type="Pfam" id="PF00102">
    <property type="entry name" value="Y_phosphatase"/>
    <property type="match status" value="1"/>
</dbReference>
<evidence type="ECO:0000256" key="4">
    <source>
        <dbReference type="ARBA" id="ARBA00022737"/>
    </source>
</evidence>
<dbReference type="Proteomes" id="UP000017246">
    <property type="component" value="Unassembled WGS sequence"/>
</dbReference>
<dbReference type="InterPro" id="IPR000242">
    <property type="entry name" value="PTP_cat"/>
</dbReference>
<dbReference type="AlphaFoldDB" id="A0A068YM33"/>
<feature type="domain" description="Tyrosine-protein phosphatase" evidence="12">
    <location>
        <begin position="242"/>
        <end position="576"/>
    </location>
</feature>
<evidence type="ECO:0000256" key="9">
    <source>
        <dbReference type="PROSITE-ProRule" id="PRU00191"/>
    </source>
</evidence>
<evidence type="ECO:0000256" key="5">
    <source>
        <dbReference type="ARBA" id="ARBA00022801"/>
    </source>
</evidence>
<dbReference type="InterPro" id="IPR003595">
    <property type="entry name" value="Tyr_Pase_cat"/>
</dbReference>
<evidence type="ECO:0000256" key="1">
    <source>
        <dbReference type="ARBA" id="ARBA00004496"/>
    </source>
</evidence>
<feature type="compositionally biased region" description="Polar residues" evidence="10">
    <location>
        <begin position="682"/>
        <end position="696"/>
    </location>
</feature>
<dbReference type="InterPro" id="IPR000387">
    <property type="entry name" value="Tyr_Pase_dom"/>
</dbReference>
<dbReference type="PRINTS" id="PR00401">
    <property type="entry name" value="SH2DOMAIN"/>
</dbReference>
<keyword evidence="7 9" id="KW-0727">SH2 domain</keyword>
<evidence type="ECO:0000256" key="3">
    <source>
        <dbReference type="ARBA" id="ARBA00022490"/>
    </source>
</evidence>
<dbReference type="CDD" id="cd10340">
    <property type="entry name" value="SH2_N-SH2_SHP_like"/>
    <property type="match status" value="1"/>
</dbReference>
<keyword evidence="6" id="KW-0904">Protein phosphatase</keyword>
<evidence type="ECO:0000259" key="12">
    <source>
        <dbReference type="PROSITE" id="PS50055"/>
    </source>
</evidence>
<dbReference type="EMBL" id="LN902844">
    <property type="protein sequence ID" value="CDS43253.1"/>
    <property type="molecule type" value="Genomic_DNA"/>
</dbReference>
<dbReference type="PRINTS" id="PR00700">
    <property type="entry name" value="PRTYPHPHTASE"/>
</dbReference>
<dbReference type="GO" id="GO:0035556">
    <property type="term" value="P:intracellular signal transduction"/>
    <property type="evidence" value="ECO:0007669"/>
    <property type="project" value="TreeGrafter"/>
</dbReference>
<dbReference type="PROSITE" id="PS50055">
    <property type="entry name" value="TYR_PHOSPHATASE_PTP"/>
    <property type="match status" value="1"/>
</dbReference>
<keyword evidence="14" id="KW-0675">Receptor</keyword>
<dbReference type="InterPro" id="IPR000980">
    <property type="entry name" value="SH2"/>
</dbReference>
<dbReference type="PROSITE" id="PS00383">
    <property type="entry name" value="TYR_PHOSPHATASE_1"/>
    <property type="match status" value="1"/>
</dbReference>
<proteinExistence type="predicted"/>
<name>A0A068YM33_ECHMU</name>
<dbReference type="PROSITE" id="PS50001">
    <property type="entry name" value="SH2"/>
    <property type="match status" value="2"/>
</dbReference>
<dbReference type="Gene3D" id="3.30.505.10">
    <property type="entry name" value="SH2 domain"/>
    <property type="match status" value="2"/>
</dbReference>
<evidence type="ECO:0000256" key="8">
    <source>
        <dbReference type="ARBA" id="ARBA00051722"/>
    </source>
</evidence>
<dbReference type="InterPro" id="IPR016130">
    <property type="entry name" value="Tyr_Pase_AS"/>
</dbReference>
<dbReference type="SMART" id="SM00252">
    <property type="entry name" value="SH2"/>
    <property type="match status" value="2"/>
</dbReference>
<evidence type="ECO:0000256" key="10">
    <source>
        <dbReference type="SAM" id="MobiDB-lite"/>
    </source>
</evidence>
<dbReference type="GO" id="GO:0004726">
    <property type="term" value="F:non-membrane spanning protein tyrosine phosphatase activity"/>
    <property type="evidence" value="ECO:0007669"/>
    <property type="project" value="TreeGrafter"/>
</dbReference>
<feature type="domain" description="SH2" evidence="11">
    <location>
        <begin position="8"/>
        <end position="104"/>
    </location>
</feature>
<dbReference type="GO" id="GO:0005737">
    <property type="term" value="C:cytoplasm"/>
    <property type="evidence" value="ECO:0007669"/>
    <property type="project" value="UniProtKB-SubCell"/>
</dbReference>
<keyword evidence="4" id="KW-0677">Repeat</keyword>
<dbReference type="SMART" id="SM00404">
    <property type="entry name" value="PTPc_motif"/>
    <property type="match status" value="1"/>
</dbReference>
<reference evidence="14" key="2">
    <citation type="submission" date="2015-11" db="EMBL/GenBank/DDBJ databases">
        <authorList>
            <person name="Zhang Y."/>
            <person name="Guo Z."/>
        </authorList>
    </citation>
    <scope>NUCLEOTIDE SEQUENCE</scope>
</reference>
<accession>A0A068YM33</accession>
<dbReference type="SMART" id="SM00194">
    <property type="entry name" value="PTPc"/>
    <property type="match status" value="1"/>
</dbReference>
<feature type="domain" description="Tyrosine specific protein phosphatases" evidence="13">
    <location>
        <begin position="488"/>
        <end position="567"/>
    </location>
</feature>
<dbReference type="PANTHER" id="PTHR46257:SF3">
    <property type="entry name" value="TYROSINE-PROTEIN PHOSPHATASE CORKSCREW"/>
    <property type="match status" value="1"/>
</dbReference>
<evidence type="ECO:0000313" key="15">
    <source>
        <dbReference type="Proteomes" id="UP000017246"/>
    </source>
</evidence>
<dbReference type="PROSITE" id="PS50056">
    <property type="entry name" value="TYR_PHOSPHATASE_2"/>
    <property type="match status" value="1"/>
</dbReference>
<dbReference type="InterPro" id="IPR036860">
    <property type="entry name" value="SH2_dom_sf"/>
</dbReference>
<dbReference type="FunFam" id="3.30.505.10:FF:000018">
    <property type="entry name" value="Tyrosine-protein phosphatase non-receptor type"/>
    <property type="match status" value="1"/>
</dbReference>
<gene>
    <name evidence="14" type="ORF">EmuJ_001099400</name>
</gene>
<dbReference type="OrthoDB" id="8815311at2759"/>
<feature type="domain" description="SH2" evidence="11">
    <location>
        <begin position="116"/>
        <end position="212"/>
    </location>
</feature>
<keyword evidence="5" id="KW-0378">Hydrolase</keyword>
<dbReference type="Pfam" id="PF00017">
    <property type="entry name" value="SH2"/>
    <property type="match status" value="2"/>
</dbReference>
<dbReference type="EC" id="3.1.3.48" evidence="2"/>
<feature type="region of interest" description="Disordered" evidence="10">
    <location>
        <begin position="647"/>
        <end position="696"/>
    </location>
</feature>
<protein>
    <recommendedName>
        <fullName evidence="2">protein-tyrosine-phosphatase</fullName>
        <ecNumber evidence="2">3.1.3.48</ecNumber>
    </recommendedName>
</protein>
<keyword evidence="3" id="KW-0963">Cytoplasm</keyword>
<dbReference type="eggNOG" id="KOG0790">
    <property type="taxonomic scope" value="Eukaryota"/>
</dbReference>
<feature type="compositionally biased region" description="Low complexity" evidence="10">
    <location>
        <begin position="656"/>
        <end position="681"/>
    </location>
</feature>
<evidence type="ECO:0000256" key="7">
    <source>
        <dbReference type="ARBA" id="ARBA00022999"/>
    </source>
</evidence>
<evidence type="ECO:0000259" key="13">
    <source>
        <dbReference type="PROSITE" id="PS50056"/>
    </source>
</evidence>
<comment type="subcellular location">
    <subcellularLocation>
        <location evidence="1">Cytoplasm</location>
    </subcellularLocation>
</comment>
<dbReference type="InterPro" id="IPR029021">
    <property type="entry name" value="Prot-tyrosine_phosphatase-like"/>
</dbReference>
<dbReference type="SUPFAM" id="SSF55550">
    <property type="entry name" value="SH2 domain"/>
    <property type="match status" value="2"/>
</dbReference>
<evidence type="ECO:0000256" key="2">
    <source>
        <dbReference type="ARBA" id="ARBA00013064"/>
    </source>
</evidence>
<dbReference type="InterPro" id="IPR052123">
    <property type="entry name" value="Non-rcpt_Tyr_Phosphatase"/>
</dbReference>
<reference evidence="14" key="1">
    <citation type="journal article" date="2013" name="Nature">
        <title>The genomes of four tapeworm species reveal adaptations to parasitism.</title>
        <authorList>
            <person name="Tsai I.J."/>
            <person name="Zarowiecki M."/>
            <person name="Holroyd N."/>
            <person name="Garciarrubio A."/>
            <person name="Sanchez-Flores A."/>
            <person name="Brooks K.L."/>
            <person name="Tracey A."/>
            <person name="Bobes R.J."/>
            <person name="Fragoso G."/>
            <person name="Sciutto E."/>
            <person name="Aslett M."/>
            <person name="Beasley H."/>
            <person name="Bennett H.M."/>
            <person name="Cai J."/>
            <person name="Camicia F."/>
            <person name="Clark R."/>
            <person name="Cucher M."/>
            <person name="De Silva N."/>
            <person name="Day T.A."/>
            <person name="Deplazes P."/>
            <person name="Estrada K."/>
            <person name="Fernandez C."/>
            <person name="Holland P.W."/>
            <person name="Hou J."/>
            <person name="Hu S."/>
            <person name="Huckvale T."/>
            <person name="Hung S.S."/>
            <person name="Kamenetzky L."/>
            <person name="Keane J.A."/>
            <person name="Kiss F."/>
            <person name="Koziol U."/>
            <person name="Lambert O."/>
            <person name="Liu K."/>
            <person name="Luo X."/>
            <person name="Luo Y."/>
            <person name="Macchiaroli N."/>
            <person name="Nichol S."/>
            <person name="Paps J."/>
            <person name="Parkinson J."/>
            <person name="Pouchkina-Stantcheva N."/>
            <person name="Riddiford N."/>
            <person name="Rosenzvit M."/>
            <person name="Salinas G."/>
            <person name="Wasmuth J.D."/>
            <person name="Zamanian M."/>
            <person name="Zheng Y."/>
            <person name="Cai X."/>
            <person name="Soberon X."/>
            <person name="Olson P.D."/>
            <person name="Laclette J.P."/>
            <person name="Brehm K."/>
            <person name="Berriman M."/>
            <person name="Garciarrubio A."/>
            <person name="Bobes R.J."/>
            <person name="Fragoso G."/>
            <person name="Sanchez-Flores A."/>
            <person name="Estrada K."/>
            <person name="Cevallos M.A."/>
            <person name="Morett E."/>
            <person name="Gonzalez V."/>
            <person name="Portillo T."/>
            <person name="Ochoa-Leyva A."/>
            <person name="Jose M.V."/>
            <person name="Sciutto E."/>
            <person name="Landa A."/>
            <person name="Jimenez L."/>
            <person name="Valdes V."/>
            <person name="Carrero J.C."/>
            <person name="Larralde C."/>
            <person name="Morales-Montor J."/>
            <person name="Limon-Lason J."/>
            <person name="Soberon X."/>
            <person name="Laclette J.P."/>
        </authorList>
    </citation>
    <scope>NUCLEOTIDE SEQUENCE [LARGE SCALE GENOMIC DNA]</scope>
</reference>